<keyword evidence="8" id="KW-1185">Reference proteome</keyword>
<feature type="active site" description="Nucleophile" evidence="4">
    <location>
        <position position="334"/>
    </location>
</feature>
<dbReference type="UniPathway" id="UPA00148"/>
<dbReference type="PROSITE" id="PS51273">
    <property type="entry name" value="GATASE_TYPE_1"/>
    <property type="match status" value="1"/>
</dbReference>
<accession>A0A7W3P8U3</accession>
<dbReference type="Pfam" id="PF01656">
    <property type="entry name" value="CbiA"/>
    <property type="match status" value="1"/>
</dbReference>
<name>A0A7W3P8U3_9ACTN</name>
<keyword evidence="3 4" id="KW-0315">Glutamine amidotransferase</keyword>
<sequence length="476" mass="49642">MSGILVAGTTSDAGKSIVTTGLCRAFARRGVRVAPFKAQNMSNNSMVTAGHAGGAEIGRAQWVQALAARAEPEAAMNPVLLKPGSDRRSHVVVMGRPAGEVSARDFVDGRRHLARAAYDAFDDLSSRYDVVVAEGAGSPAEINLRSSDYVNMGLARHAGLATVVVGDIDRGGVFAAMFGTVALLEPADQALVAGFVVNKFRGDVSLLTPGLDELTSLTGRPVHGVLPWHPGLWLDSEDALDLDGRRSSPDPAVRRVAVVRLPRISNFTDVDALGLEPGLDVVFVSDPRGLSDADLVVLPGTRATIADLAWLRSRGLDRAITEHAAAGRPVLGICGGCQMLGRTIADPAGVEGEAGAEVEGLGLLELRTEFTPEKVLRLHGSAGYEIHHGRVTGEHRAGGVLGTMVHGSLEDDATRAAFLADALGVASAASFPAARERRLDLLGDLVEEHLDVDALLSLARSGAPAGLPVLPPGASR</sequence>
<dbReference type="GO" id="GO:0015420">
    <property type="term" value="F:ABC-type vitamin B12 transporter activity"/>
    <property type="evidence" value="ECO:0007669"/>
    <property type="project" value="UniProtKB-UniRule"/>
</dbReference>
<dbReference type="NCBIfam" id="NF001989">
    <property type="entry name" value="PRK00784.1"/>
    <property type="match status" value="1"/>
</dbReference>
<comment type="function">
    <text evidence="4">Catalyzes amidations at positions B, D, E, and G on adenosylcobyrinic A,C-diamide. NH(2) groups are provided by glutamine, and one molecule of ATP is hydrogenolyzed for each amidation.</text>
</comment>
<dbReference type="InterPro" id="IPR004459">
    <property type="entry name" value="CobQ_synth"/>
</dbReference>
<comment type="caution">
    <text evidence="7">The sequence shown here is derived from an EMBL/GenBank/DDBJ whole genome shotgun (WGS) entry which is preliminary data.</text>
</comment>
<dbReference type="Proteomes" id="UP000580910">
    <property type="component" value="Unassembled WGS sequence"/>
</dbReference>
<dbReference type="Pfam" id="PF07685">
    <property type="entry name" value="GATase_3"/>
    <property type="match status" value="1"/>
</dbReference>
<dbReference type="InterPro" id="IPR033949">
    <property type="entry name" value="CobQ_GATase1"/>
</dbReference>
<keyword evidence="2 4" id="KW-0169">Cobalamin biosynthesis</keyword>
<feature type="active site" evidence="4">
    <location>
        <position position="406"/>
    </location>
</feature>
<comment type="similarity">
    <text evidence="4">Belongs to the CobB/CobQ family. CobQ subfamily.</text>
</comment>
<evidence type="ECO:0000256" key="2">
    <source>
        <dbReference type="ARBA" id="ARBA00022573"/>
    </source>
</evidence>
<evidence type="ECO:0000256" key="1">
    <source>
        <dbReference type="ARBA" id="ARBA00004953"/>
    </source>
</evidence>
<evidence type="ECO:0000313" key="8">
    <source>
        <dbReference type="Proteomes" id="UP000580910"/>
    </source>
</evidence>
<gene>
    <name evidence="4" type="primary">cobQ</name>
    <name evidence="7" type="ORF">FB382_001060</name>
</gene>
<dbReference type="SUPFAM" id="SSF52540">
    <property type="entry name" value="P-loop containing nucleoside triphosphate hydrolases"/>
    <property type="match status" value="1"/>
</dbReference>
<dbReference type="Gene3D" id="3.40.50.880">
    <property type="match status" value="1"/>
</dbReference>
<dbReference type="GO" id="GO:0009236">
    <property type="term" value="P:cobalamin biosynthetic process"/>
    <property type="evidence" value="ECO:0007669"/>
    <property type="project" value="UniProtKB-UniRule"/>
</dbReference>
<dbReference type="EMBL" id="JACGXA010000001">
    <property type="protein sequence ID" value="MBA8802769.1"/>
    <property type="molecule type" value="Genomic_DNA"/>
</dbReference>
<proteinExistence type="inferred from homology"/>
<evidence type="ECO:0000256" key="4">
    <source>
        <dbReference type="HAMAP-Rule" id="MF_00028"/>
    </source>
</evidence>
<feature type="domain" description="CobQ/CobB/MinD/ParA nucleotide binding" evidence="5">
    <location>
        <begin position="4"/>
        <end position="232"/>
    </location>
</feature>
<comment type="pathway">
    <text evidence="1 4">Cofactor biosynthesis; adenosylcobalamin biosynthesis.</text>
</comment>
<dbReference type="InterPro" id="IPR047045">
    <property type="entry name" value="CobQ_N"/>
</dbReference>
<dbReference type="SUPFAM" id="SSF52317">
    <property type="entry name" value="Class I glutamine amidotransferase-like"/>
    <property type="match status" value="1"/>
</dbReference>
<evidence type="ECO:0000256" key="3">
    <source>
        <dbReference type="ARBA" id="ARBA00022962"/>
    </source>
</evidence>
<reference evidence="7 8" key="1">
    <citation type="submission" date="2020-07" db="EMBL/GenBank/DDBJ databases">
        <title>Sequencing the genomes of 1000 actinobacteria strains.</title>
        <authorList>
            <person name="Klenk H.-P."/>
        </authorList>
    </citation>
    <scope>NUCLEOTIDE SEQUENCE [LARGE SCALE GENOMIC DNA]</scope>
    <source>
        <strain evidence="7 8">DSM 21349</strain>
    </source>
</reference>
<dbReference type="Gene3D" id="3.40.50.300">
    <property type="entry name" value="P-loop containing nucleotide triphosphate hydrolases"/>
    <property type="match status" value="1"/>
</dbReference>
<dbReference type="InterPro" id="IPR002586">
    <property type="entry name" value="CobQ/CobB/MinD/ParA_Nub-bd_dom"/>
</dbReference>
<evidence type="ECO:0000259" key="5">
    <source>
        <dbReference type="Pfam" id="PF01656"/>
    </source>
</evidence>
<protein>
    <recommendedName>
        <fullName evidence="4">Cobyric acid synthase</fullName>
    </recommendedName>
</protein>
<dbReference type="InterPro" id="IPR011698">
    <property type="entry name" value="GATase_3"/>
</dbReference>
<dbReference type="InterPro" id="IPR027417">
    <property type="entry name" value="P-loop_NTPase"/>
</dbReference>
<dbReference type="HAMAP" id="MF_00028">
    <property type="entry name" value="CobQ"/>
    <property type="match status" value="1"/>
</dbReference>
<dbReference type="CDD" id="cd01750">
    <property type="entry name" value="GATase1_CobQ"/>
    <property type="match status" value="1"/>
</dbReference>
<dbReference type="PROSITE" id="PS51274">
    <property type="entry name" value="GATASE_COBBQ"/>
    <property type="match status" value="1"/>
</dbReference>
<dbReference type="RefSeq" id="WP_182537415.1">
    <property type="nucleotide sequence ID" value="NZ_JACGXA010000001.1"/>
</dbReference>
<evidence type="ECO:0000313" key="7">
    <source>
        <dbReference type="EMBL" id="MBA8802769.1"/>
    </source>
</evidence>
<dbReference type="AlphaFoldDB" id="A0A7W3P8U3"/>
<organism evidence="7 8">
    <name type="scientific">Nocardioides ginsengisegetis</name>
    <dbReference type="NCBI Taxonomy" id="661491"/>
    <lineage>
        <taxon>Bacteria</taxon>
        <taxon>Bacillati</taxon>
        <taxon>Actinomycetota</taxon>
        <taxon>Actinomycetes</taxon>
        <taxon>Propionibacteriales</taxon>
        <taxon>Nocardioidaceae</taxon>
        <taxon>Nocardioides</taxon>
    </lineage>
</organism>
<dbReference type="NCBIfam" id="TIGR00313">
    <property type="entry name" value="cobQ"/>
    <property type="match status" value="1"/>
</dbReference>
<keyword evidence="7" id="KW-0436">Ligase</keyword>
<dbReference type="PANTHER" id="PTHR21343">
    <property type="entry name" value="DETHIOBIOTIN SYNTHETASE"/>
    <property type="match status" value="1"/>
</dbReference>
<dbReference type="CDD" id="cd05389">
    <property type="entry name" value="CobQ_N"/>
    <property type="match status" value="1"/>
</dbReference>
<dbReference type="InterPro" id="IPR029062">
    <property type="entry name" value="Class_I_gatase-like"/>
</dbReference>
<evidence type="ECO:0000259" key="6">
    <source>
        <dbReference type="Pfam" id="PF07685"/>
    </source>
</evidence>
<dbReference type="PANTHER" id="PTHR21343:SF1">
    <property type="entry name" value="COBYRIC ACID SYNTHASE"/>
    <property type="match status" value="1"/>
</dbReference>
<feature type="domain" description="CobB/CobQ-like glutamine amidotransferase" evidence="6">
    <location>
        <begin position="255"/>
        <end position="397"/>
    </location>
</feature>
<dbReference type="GO" id="GO:0016874">
    <property type="term" value="F:ligase activity"/>
    <property type="evidence" value="ECO:0007669"/>
    <property type="project" value="UniProtKB-KW"/>
</dbReference>